<dbReference type="InterPro" id="IPR013783">
    <property type="entry name" value="Ig-like_fold"/>
</dbReference>
<feature type="transmembrane region" description="Helical" evidence="2">
    <location>
        <begin position="270"/>
        <end position="289"/>
    </location>
</feature>
<dbReference type="EMBL" id="JAHRIM010070700">
    <property type="protein sequence ID" value="MEQ2272954.1"/>
    <property type="molecule type" value="Genomic_DNA"/>
</dbReference>
<evidence type="ECO:0000313" key="4">
    <source>
        <dbReference type="EMBL" id="MEQ2272954.1"/>
    </source>
</evidence>
<dbReference type="Gene3D" id="2.60.40.10">
    <property type="entry name" value="Immunoglobulins"/>
    <property type="match status" value="2"/>
</dbReference>
<keyword evidence="5" id="KW-1185">Reference proteome</keyword>
<dbReference type="PANTHER" id="PTHR46013:SF4">
    <property type="entry name" value="B-CELL RECEPTOR CD22-RELATED"/>
    <property type="match status" value="1"/>
</dbReference>
<sequence>MTSKTLQNLSGSTMENPRGPHQSFAESILIWVDCDRSRFIQCQEDPDYIGRVQYFCDPPLCTLRITNLRERDSAEYKFSLRKYRVESSTGSPGVNLSVTALQVKVLLSEYTDSYCRAELKCQSSCQPDHQSYIWIKNGHELLRETSSSVSLSVYPADRYSCALKGYEAFISPSVYAPQLPSVSVSPSGQLVEGGSVTLTCSSDANPAANYTWYKEDEESPKVSGQNFIITDVRPEHSGNYSCEAQNTRGSQISTVHLVVVRGSSVKIMNVIRLTLVVLMLILLVVFSLWTRKKKTLSSQTGPNEAAEVMQFDSGPD</sequence>
<dbReference type="SMART" id="SM00409">
    <property type="entry name" value="IG"/>
    <property type="match status" value="2"/>
</dbReference>
<protein>
    <recommendedName>
        <fullName evidence="3">Ig-like domain-containing protein</fullName>
    </recommendedName>
</protein>
<feature type="region of interest" description="Disordered" evidence="1">
    <location>
        <begin position="1"/>
        <end position="20"/>
    </location>
</feature>
<gene>
    <name evidence="4" type="ORF">XENORESO_018170</name>
</gene>
<dbReference type="SUPFAM" id="SSF48726">
    <property type="entry name" value="Immunoglobulin"/>
    <property type="match status" value="1"/>
</dbReference>
<dbReference type="InterPro" id="IPR003598">
    <property type="entry name" value="Ig_sub2"/>
</dbReference>
<keyword evidence="2" id="KW-0472">Membrane</keyword>
<dbReference type="PANTHER" id="PTHR46013">
    <property type="entry name" value="VASCULAR CELL ADHESION MOLECULE 1"/>
    <property type="match status" value="1"/>
</dbReference>
<proteinExistence type="predicted"/>
<accession>A0ABV0WV95</accession>
<evidence type="ECO:0000256" key="2">
    <source>
        <dbReference type="SAM" id="Phobius"/>
    </source>
</evidence>
<feature type="domain" description="Ig-like" evidence="3">
    <location>
        <begin position="92"/>
        <end position="171"/>
    </location>
</feature>
<comment type="caution">
    <text evidence="4">The sequence shown here is derived from an EMBL/GenBank/DDBJ whole genome shotgun (WGS) entry which is preliminary data.</text>
</comment>
<evidence type="ECO:0000259" key="3">
    <source>
        <dbReference type="PROSITE" id="PS50835"/>
    </source>
</evidence>
<evidence type="ECO:0000256" key="1">
    <source>
        <dbReference type="SAM" id="MobiDB-lite"/>
    </source>
</evidence>
<dbReference type="SMART" id="SM00408">
    <property type="entry name" value="IGc2"/>
    <property type="match status" value="1"/>
</dbReference>
<keyword evidence="2" id="KW-0812">Transmembrane</keyword>
<reference evidence="4 5" key="1">
    <citation type="submission" date="2021-06" db="EMBL/GenBank/DDBJ databases">
        <authorList>
            <person name="Palmer J.M."/>
        </authorList>
    </citation>
    <scope>NUCLEOTIDE SEQUENCE [LARGE SCALE GENOMIC DNA]</scope>
    <source>
        <strain evidence="4 5">XR_2019</strain>
        <tissue evidence="4">Muscle</tissue>
    </source>
</reference>
<feature type="compositionally biased region" description="Polar residues" evidence="1">
    <location>
        <begin position="1"/>
        <end position="15"/>
    </location>
</feature>
<dbReference type="Pfam" id="PF13895">
    <property type="entry name" value="Ig_2"/>
    <property type="match status" value="1"/>
</dbReference>
<name>A0ABV0WV95_9TELE</name>
<feature type="domain" description="Ig-like" evidence="3">
    <location>
        <begin position="180"/>
        <end position="253"/>
    </location>
</feature>
<evidence type="ECO:0000313" key="5">
    <source>
        <dbReference type="Proteomes" id="UP001444071"/>
    </source>
</evidence>
<dbReference type="InterPro" id="IPR036179">
    <property type="entry name" value="Ig-like_dom_sf"/>
</dbReference>
<keyword evidence="2" id="KW-1133">Transmembrane helix</keyword>
<organism evidence="4 5">
    <name type="scientific">Xenotaenia resolanae</name>
    <dbReference type="NCBI Taxonomy" id="208358"/>
    <lineage>
        <taxon>Eukaryota</taxon>
        <taxon>Metazoa</taxon>
        <taxon>Chordata</taxon>
        <taxon>Craniata</taxon>
        <taxon>Vertebrata</taxon>
        <taxon>Euteleostomi</taxon>
        <taxon>Actinopterygii</taxon>
        <taxon>Neopterygii</taxon>
        <taxon>Teleostei</taxon>
        <taxon>Neoteleostei</taxon>
        <taxon>Acanthomorphata</taxon>
        <taxon>Ovalentaria</taxon>
        <taxon>Atherinomorphae</taxon>
        <taxon>Cyprinodontiformes</taxon>
        <taxon>Goodeidae</taxon>
        <taxon>Xenotaenia</taxon>
    </lineage>
</organism>
<dbReference type="Proteomes" id="UP001444071">
    <property type="component" value="Unassembled WGS sequence"/>
</dbReference>
<dbReference type="InterPro" id="IPR007110">
    <property type="entry name" value="Ig-like_dom"/>
</dbReference>
<dbReference type="PROSITE" id="PS50835">
    <property type="entry name" value="IG_LIKE"/>
    <property type="match status" value="2"/>
</dbReference>
<dbReference type="CDD" id="cd00096">
    <property type="entry name" value="Ig"/>
    <property type="match status" value="1"/>
</dbReference>
<dbReference type="InterPro" id="IPR003599">
    <property type="entry name" value="Ig_sub"/>
</dbReference>